<name>A0A1B6CCK4_9HEMI</name>
<evidence type="ECO:0008006" key="5">
    <source>
        <dbReference type="Google" id="ProtNLM"/>
    </source>
</evidence>
<gene>
    <name evidence="4" type="ORF">g.1081</name>
</gene>
<dbReference type="GO" id="GO:0005737">
    <property type="term" value="C:cytoplasm"/>
    <property type="evidence" value="ECO:0007669"/>
    <property type="project" value="UniProtKB-ARBA"/>
</dbReference>
<feature type="domain" description="PITH" evidence="3">
    <location>
        <begin position="110"/>
        <end position="278"/>
    </location>
</feature>
<dbReference type="PROSITE" id="PS51352">
    <property type="entry name" value="THIOREDOXIN_2"/>
    <property type="match status" value="1"/>
</dbReference>
<feature type="domain" description="Thioredoxin" evidence="2">
    <location>
        <begin position="1"/>
        <end position="107"/>
    </location>
</feature>
<proteinExistence type="predicted"/>
<dbReference type="InterPro" id="IPR010400">
    <property type="entry name" value="PITH_dom"/>
</dbReference>
<dbReference type="PANTHER" id="PTHR46115">
    <property type="entry name" value="THIOREDOXIN-LIKE PROTEIN 1"/>
    <property type="match status" value="1"/>
</dbReference>
<organism evidence="4">
    <name type="scientific">Clastoptera arizonana</name>
    <name type="common">Arizona spittle bug</name>
    <dbReference type="NCBI Taxonomy" id="38151"/>
    <lineage>
        <taxon>Eukaryota</taxon>
        <taxon>Metazoa</taxon>
        <taxon>Ecdysozoa</taxon>
        <taxon>Arthropoda</taxon>
        <taxon>Hexapoda</taxon>
        <taxon>Insecta</taxon>
        <taxon>Pterygota</taxon>
        <taxon>Neoptera</taxon>
        <taxon>Paraneoptera</taxon>
        <taxon>Hemiptera</taxon>
        <taxon>Auchenorrhyncha</taxon>
        <taxon>Cercopoidea</taxon>
        <taxon>Clastopteridae</taxon>
        <taxon>Clastoptera</taxon>
    </lineage>
</organism>
<evidence type="ECO:0000313" key="4">
    <source>
        <dbReference type="EMBL" id="JAS11151.1"/>
    </source>
</evidence>
<dbReference type="SUPFAM" id="SSF52833">
    <property type="entry name" value="Thioredoxin-like"/>
    <property type="match status" value="1"/>
</dbReference>
<dbReference type="CDD" id="cd02947">
    <property type="entry name" value="TRX_family"/>
    <property type="match status" value="1"/>
</dbReference>
<reference evidence="4" key="1">
    <citation type="submission" date="2015-12" db="EMBL/GenBank/DDBJ databases">
        <title>De novo transcriptome assembly of four potential Pierce s Disease insect vectors from Arizona vineyards.</title>
        <authorList>
            <person name="Tassone E.E."/>
        </authorList>
    </citation>
    <scope>NUCLEOTIDE SEQUENCE</scope>
</reference>
<dbReference type="Gene3D" id="3.40.30.10">
    <property type="entry name" value="Glutaredoxin"/>
    <property type="match status" value="1"/>
</dbReference>
<evidence type="ECO:0000259" key="3">
    <source>
        <dbReference type="PROSITE" id="PS51532"/>
    </source>
</evidence>
<protein>
    <recommendedName>
        <fullName evidence="5">Thioredoxin domain-containing protein</fullName>
    </recommendedName>
</protein>
<dbReference type="FunFam" id="3.40.30.10:FF:000245">
    <property type="entry name" value="Thioredoxin"/>
    <property type="match status" value="1"/>
</dbReference>
<dbReference type="Gene3D" id="2.60.120.470">
    <property type="entry name" value="PITH domain"/>
    <property type="match status" value="1"/>
</dbReference>
<dbReference type="PROSITE" id="PS51532">
    <property type="entry name" value="PITH"/>
    <property type="match status" value="1"/>
</dbReference>
<sequence length="282" mass="31580">MKITWITEDNHFQTELLSHGSKLIIVDFTASWCMPCKRISPFFDEMAAKYDQAVFLKVDVNVCEETASAQGVMSMPTFLFYKNTKKVDSLTGADPKSLEAKIKQHYSTGHGIEPAPGQVDLVGFVLQDTCKALNESDEHPFTDCLTLSPAYLESDCDEQLILPVIFNQAVKIHSLKILAPPEKGPKILRLFINQPYPLDFARAGSNTPLQEVEVSKEELEGNPVNLNYVKFQNVQNLYVFVKNNQSGTETTRIDYFQVIGSPVISVNMNDFKRVVGKVGEAH</sequence>
<dbReference type="EMBL" id="GEDC01026147">
    <property type="protein sequence ID" value="JAS11151.1"/>
    <property type="molecule type" value="Transcribed_RNA"/>
</dbReference>
<dbReference type="AlphaFoldDB" id="A0A1B6CCK4"/>
<dbReference type="InterPro" id="IPR036249">
    <property type="entry name" value="Thioredoxin-like_sf"/>
</dbReference>
<dbReference type="InterPro" id="IPR013766">
    <property type="entry name" value="Thioredoxin_domain"/>
</dbReference>
<dbReference type="InterPro" id="IPR008979">
    <property type="entry name" value="Galactose-bd-like_sf"/>
</dbReference>
<dbReference type="Pfam" id="PF00085">
    <property type="entry name" value="Thioredoxin"/>
    <property type="match status" value="1"/>
</dbReference>
<dbReference type="PRINTS" id="PR00421">
    <property type="entry name" value="THIOREDOXIN"/>
</dbReference>
<keyword evidence="1" id="KW-1015">Disulfide bond</keyword>
<dbReference type="InterPro" id="IPR037047">
    <property type="entry name" value="PITH_dom_sf"/>
</dbReference>
<dbReference type="SUPFAM" id="SSF49785">
    <property type="entry name" value="Galactose-binding domain-like"/>
    <property type="match status" value="1"/>
</dbReference>
<accession>A0A1B6CCK4</accession>
<dbReference type="Pfam" id="PF06201">
    <property type="entry name" value="PITH"/>
    <property type="match status" value="1"/>
</dbReference>
<evidence type="ECO:0000256" key="1">
    <source>
        <dbReference type="ARBA" id="ARBA00023157"/>
    </source>
</evidence>
<evidence type="ECO:0000259" key="2">
    <source>
        <dbReference type="PROSITE" id="PS51352"/>
    </source>
</evidence>